<keyword evidence="2" id="KW-1185">Reference proteome</keyword>
<organism evidence="1 2">
    <name type="scientific">Deinococcus metalli</name>
    <dbReference type="NCBI Taxonomy" id="1141878"/>
    <lineage>
        <taxon>Bacteria</taxon>
        <taxon>Thermotogati</taxon>
        <taxon>Deinococcota</taxon>
        <taxon>Deinococci</taxon>
        <taxon>Deinococcales</taxon>
        <taxon>Deinococcaceae</taxon>
        <taxon>Deinococcus</taxon>
    </lineage>
</organism>
<comment type="caution">
    <text evidence="1">The sequence shown here is derived from an EMBL/GenBank/DDBJ whole genome shotgun (WGS) entry which is preliminary data.</text>
</comment>
<dbReference type="PROSITE" id="PS51257">
    <property type="entry name" value="PROKAR_LIPOPROTEIN"/>
    <property type="match status" value="1"/>
</dbReference>
<evidence type="ECO:0008006" key="3">
    <source>
        <dbReference type="Google" id="ProtNLM"/>
    </source>
</evidence>
<dbReference type="EMBL" id="BNAJ01000001">
    <property type="protein sequence ID" value="GHF31347.1"/>
    <property type="molecule type" value="Genomic_DNA"/>
</dbReference>
<proteinExistence type="predicted"/>
<gene>
    <name evidence="1" type="ORF">GCM10017781_04530</name>
</gene>
<evidence type="ECO:0000313" key="1">
    <source>
        <dbReference type="EMBL" id="GHF31347.1"/>
    </source>
</evidence>
<name>A0ABQ3JHF3_9DEIO</name>
<protein>
    <recommendedName>
        <fullName evidence="3">Lipoprotein</fullName>
    </recommendedName>
</protein>
<evidence type="ECO:0000313" key="2">
    <source>
        <dbReference type="Proteomes" id="UP000619376"/>
    </source>
</evidence>
<accession>A0ABQ3JHF3</accession>
<reference evidence="2" key="1">
    <citation type="journal article" date="2019" name="Int. J. Syst. Evol. Microbiol.">
        <title>The Global Catalogue of Microorganisms (GCM) 10K type strain sequencing project: providing services to taxonomists for standard genome sequencing and annotation.</title>
        <authorList>
            <consortium name="The Broad Institute Genomics Platform"/>
            <consortium name="The Broad Institute Genome Sequencing Center for Infectious Disease"/>
            <person name="Wu L."/>
            <person name="Ma J."/>
        </authorList>
    </citation>
    <scope>NUCLEOTIDE SEQUENCE [LARGE SCALE GENOMIC DNA]</scope>
    <source>
        <strain evidence="2">CGMCC 1.18437</strain>
    </source>
</reference>
<sequence length="141" mass="15044">MVTWAPRGFPTCHDGVMKRLPVAAMACLVLASCTQVPRTEIFLMDVRSVKLPASVAATDPMDVVVEVTVGGCRRFDHVEGARTASHLTLLVYGRQPAGTGVPCTADIGWEKHTYTDPGTPARTAPFEVTVNGTGRGIVDVH</sequence>
<dbReference type="Proteomes" id="UP000619376">
    <property type="component" value="Unassembled WGS sequence"/>
</dbReference>